<dbReference type="RefSeq" id="WP_301139439.1">
    <property type="nucleotide sequence ID" value="NZ_JAUHTQ010000016.1"/>
</dbReference>
<evidence type="ECO:0000313" key="1">
    <source>
        <dbReference type="EMBL" id="MDN4495122.1"/>
    </source>
</evidence>
<evidence type="ECO:0008006" key="3">
    <source>
        <dbReference type="Google" id="ProtNLM"/>
    </source>
</evidence>
<sequence>MNEKNITELPINSSIEEAQDYLLINEPTVNLYPTLAVALGINEALILAKLDSLLETSSVSKEGHIWCKHTYHQWHTHFPFRCKKTIERAIRKLEKHGYIISITTFENGLMDKTKWYRIDYDKMQQLA</sequence>
<name>A0ABT8GUN2_9BACL</name>
<comment type="caution">
    <text evidence="1">The sequence shown here is derived from an EMBL/GenBank/DDBJ whole genome shotgun (WGS) entry which is preliminary data.</text>
</comment>
<protein>
    <recommendedName>
        <fullName evidence="3">Helix-turn-helix domain-containing protein</fullName>
    </recommendedName>
</protein>
<reference evidence="1" key="1">
    <citation type="submission" date="2023-07" db="EMBL/GenBank/DDBJ databases">
        <title>Ureibacillus sp. isolated from freshwater well.</title>
        <authorList>
            <person name="Kirdat K."/>
            <person name="Bhatt A."/>
            <person name="Teware R."/>
            <person name="Bhavsar Y."/>
            <person name="Yadav A."/>
        </authorList>
    </citation>
    <scope>NUCLEOTIDE SEQUENCE</scope>
    <source>
        <strain evidence="1">BA0131</strain>
    </source>
</reference>
<evidence type="ECO:0000313" key="2">
    <source>
        <dbReference type="Proteomes" id="UP001172743"/>
    </source>
</evidence>
<accession>A0ABT8GUN2</accession>
<dbReference type="EMBL" id="JAUHTQ010000016">
    <property type="protein sequence ID" value="MDN4495122.1"/>
    <property type="molecule type" value="Genomic_DNA"/>
</dbReference>
<proteinExistence type="predicted"/>
<organism evidence="1 2">
    <name type="scientific">Ureibacillus aquaedulcis</name>
    <dbReference type="NCBI Taxonomy" id="3058421"/>
    <lineage>
        <taxon>Bacteria</taxon>
        <taxon>Bacillati</taxon>
        <taxon>Bacillota</taxon>
        <taxon>Bacilli</taxon>
        <taxon>Bacillales</taxon>
        <taxon>Caryophanaceae</taxon>
        <taxon>Ureibacillus</taxon>
    </lineage>
</organism>
<gene>
    <name evidence="1" type="ORF">QYB95_16330</name>
</gene>
<dbReference type="Proteomes" id="UP001172743">
    <property type="component" value="Unassembled WGS sequence"/>
</dbReference>
<keyword evidence="2" id="KW-1185">Reference proteome</keyword>